<evidence type="ECO:0000256" key="8">
    <source>
        <dbReference type="SAM" id="MobiDB-lite"/>
    </source>
</evidence>
<sequence>MSKVDVNYVLPPPDEEEEMLAKIVFGDSSDFQDNLANFTADFLLNEKEDELDQLVSAEDDNDNSNSDNDDVNDMENVNDDQLFFMDDGENEHQTKADVDGDVDMDDGENEHQTKADVDGDVDMDDDEESSEEEEESDYSEDDSDAWEDSDDEKLNVSVMDNNRTKKLRNTYNDSILSGKQYVRRLRAQFEKIYPKPQWVEDEDSDSANDDGNLSDDREDDREEVLNADIHALSKILQSTYSYKDTSRSKLLPSKTLDILRLKDANMVHPAKSAIQSLSFHPSKPLLLTGGYDKTLRIYHIDGKHNHLVTSLHLKSTPIQTCSFYVSPQQVSKKKQHWNQEQRIFTGGRRRYMHSWDLSSSIMNSNSNGSMAKIEKISRLYGHESTQRSFEKFRLAHFYNVKKDEVHGIILLQGNNGWVNVLNASSGIYMMGCKIEGVIVDFCIDYIPMANNKFRTILIATNTYNEVWEFDLTNNGSVMKKWKDDSGVGITCIQVGGGSNLDQLTGTDQSNIRVAPNRWLAIGSSSGFVNVYERTNVSDRDSKPTLVGTLDQLTTSISSLEFSPDGQILCISSRAVKDALRLVHLPTCTVFSNWPTSGTPLGKVTSVSFSPRGEMLAVGNEQGKVRLWRLNHY</sequence>
<feature type="region of interest" description="Disordered" evidence="8">
    <location>
        <begin position="51"/>
        <end position="161"/>
    </location>
</feature>
<evidence type="ECO:0000256" key="4">
    <source>
        <dbReference type="ARBA" id="ARBA00022737"/>
    </source>
</evidence>
<proteinExistence type="inferred from homology"/>
<feature type="compositionally biased region" description="Acidic residues" evidence="8">
    <location>
        <begin position="51"/>
        <end position="78"/>
    </location>
</feature>
<organism evidence="9 10">
    <name type="scientific">Maudiozyma exigua</name>
    <name type="common">Yeast</name>
    <name type="synonym">Kazachstania exigua</name>
    <dbReference type="NCBI Taxonomy" id="34358"/>
    <lineage>
        <taxon>Eukaryota</taxon>
        <taxon>Fungi</taxon>
        <taxon>Dikarya</taxon>
        <taxon>Ascomycota</taxon>
        <taxon>Saccharomycotina</taxon>
        <taxon>Saccharomycetes</taxon>
        <taxon>Saccharomycetales</taxon>
        <taxon>Saccharomycetaceae</taxon>
        <taxon>Maudiozyma</taxon>
    </lineage>
</organism>
<keyword evidence="2" id="KW-0698">rRNA processing</keyword>
<dbReference type="InterPro" id="IPR015943">
    <property type="entry name" value="WD40/YVTN_repeat-like_dom_sf"/>
</dbReference>
<dbReference type="GO" id="GO:0032040">
    <property type="term" value="C:small-subunit processome"/>
    <property type="evidence" value="ECO:0007669"/>
    <property type="project" value="TreeGrafter"/>
</dbReference>
<accession>A0A9P6WAV4</accession>
<feature type="compositionally biased region" description="Acidic residues" evidence="8">
    <location>
        <begin position="99"/>
        <end position="108"/>
    </location>
</feature>
<feature type="compositionally biased region" description="Acidic residues" evidence="8">
    <location>
        <begin position="199"/>
        <end position="219"/>
    </location>
</feature>
<dbReference type="OrthoDB" id="1935146at2759"/>
<evidence type="ECO:0000256" key="6">
    <source>
        <dbReference type="ARBA" id="ARBA00025767"/>
    </source>
</evidence>
<comment type="similarity">
    <text evidence="6">Belongs to the WD repeat UTP18 family.</text>
</comment>
<keyword evidence="3 7" id="KW-0853">WD repeat</keyword>
<dbReference type="GO" id="GO:0034388">
    <property type="term" value="C:Pwp2p-containing subcomplex of 90S preribosome"/>
    <property type="evidence" value="ECO:0007669"/>
    <property type="project" value="TreeGrafter"/>
</dbReference>
<evidence type="ECO:0000256" key="3">
    <source>
        <dbReference type="ARBA" id="ARBA00022574"/>
    </source>
</evidence>
<dbReference type="GO" id="GO:0006364">
    <property type="term" value="P:rRNA processing"/>
    <property type="evidence" value="ECO:0007669"/>
    <property type="project" value="UniProtKB-KW"/>
</dbReference>
<dbReference type="PANTHER" id="PTHR18359:SF0">
    <property type="entry name" value="U3 SMALL NUCLEOLAR RNA-ASSOCIATED PROTEIN 18 HOMOLOG"/>
    <property type="match status" value="1"/>
</dbReference>
<comment type="caution">
    <text evidence="9">The sequence shown here is derived from an EMBL/GenBank/DDBJ whole genome shotgun (WGS) entry which is preliminary data.</text>
</comment>
<evidence type="ECO:0000256" key="2">
    <source>
        <dbReference type="ARBA" id="ARBA00022552"/>
    </source>
</evidence>
<keyword evidence="5" id="KW-0539">Nucleus</keyword>
<dbReference type="InterPro" id="IPR045161">
    <property type="entry name" value="Utp18"/>
</dbReference>
<dbReference type="PANTHER" id="PTHR18359">
    <property type="entry name" value="WD-REPEAT PROTEIN-RELATED"/>
    <property type="match status" value="1"/>
</dbReference>
<name>A0A9P6WAV4_MAUEX</name>
<gene>
    <name evidence="9" type="primary">UTP18</name>
    <name evidence="9" type="ORF">C6P45_004594</name>
</gene>
<feature type="compositionally biased region" description="Acidic residues" evidence="8">
    <location>
        <begin position="118"/>
        <end position="151"/>
    </location>
</feature>
<evidence type="ECO:0000313" key="10">
    <source>
        <dbReference type="Proteomes" id="UP000750334"/>
    </source>
</evidence>
<dbReference type="EMBL" id="PUHR01000064">
    <property type="protein sequence ID" value="KAG0668561.1"/>
    <property type="molecule type" value="Genomic_DNA"/>
</dbReference>
<evidence type="ECO:0000313" key="9">
    <source>
        <dbReference type="EMBL" id="KAG0668561.1"/>
    </source>
</evidence>
<evidence type="ECO:0000256" key="5">
    <source>
        <dbReference type="ARBA" id="ARBA00023242"/>
    </source>
</evidence>
<dbReference type="InterPro" id="IPR001680">
    <property type="entry name" value="WD40_rpt"/>
</dbReference>
<keyword evidence="4" id="KW-0677">Repeat</keyword>
<feature type="region of interest" description="Disordered" evidence="8">
    <location>
        <begin position="196"/>
        <end position="219"/>
    </location>
</feature>
<dbReference type="PROSITE" id="PS50294">
    <property type="entry name" value="WD_REPEATS_REGION"/>
    <property type="match status" value="1"/>
</dbReference>
<evidence type="ECO:0000256" key="7">
    <source>
        <dbReference type="PROSITE-ProRule" id="PRU00221"/>
    </source>
</evidence>
<feature type="repeat" description="WD" evidence="7">
    <location>
        <begin position="603"/>
        <end position="632"/>
    </location>
</feature>
<comment type="subcellular location">
    <subcellularLocation>
        <location evidence="1">Nucleus</location>
        <location evidence="1">Nucleolus</location>
    </subcellularLocation>
</comment>
<dbReference type="SMART" id="SM00320">
    <property type="entry name" value="WD40"/>
    <property type="match status" value="4"/>
</dbReference>
<feature type="repeat" description="WD" evidence="7">
    <location>
        <begin position="267"/>
        <end position="301"/>
    </location>
</feature>
<protein>
    <submittedName>
        <fullName evidence="9">U3 snoRNP protein</fullName>
    </submittedName>
</protein>
<keyword evidence="10" id="KW-1185">Reference proteome</keyword>
<evidence type="ECO:0000256" key="1">
    <source>
        <dbReference type="ARBA" id="ARBA00004604"/>
    </source>
</evidence>
<dbReference type="FunFam" id="2.130.10.10:FF:000660">
    <property type="entry name" value="U3 snoRNP protein"/>
    <property type="match status" value="1"/>
</dbReference>
<dbReference type="Proteomes" id="UP000750334">
    <property type="component" value="Unassembled WGS sequence"/>
</dbReference>
<dbReference type="PROSITE" id="PS50082">
    <property type="entry name" value="WD_REPEATS_2"/>
    <property type="match status" value="2"/>
</dbReference>
<dbReference type="Gene3D" id="2.130.10.10">
    <property type="entry name" value="YVTN repeat-like/Quinoprotein amine dehydrogenase"/>
    <property type="match status" value="1"/>
</dbReference>
<dbReference type="SUPFAM" id="SSF50978">
    <property type="entry name" value="WD40 repeat-like"/>
    <property type="match status" value="1"/>
</dbReference>
<dbReference type="Pfam" id="PF00400">
    <property type="entry name" value="WD40"/>
    <property type="match status" value="2"/>
</dbReference>
<reference evidence="9 10" key="1">
    <citation type="submission" date="2020-11" db="EMBL/GenBank/DDBJ databases">
        <title>Kefir isolates.</title>
        <authorList>
            <person name="Marcisauskas S."/>
            <person name="Kim Y."/>
            <person name="Blasche S."/>
        </authorList>
    </citation>
    <scope>NUCLEOTIDE SEQUENCE [LARGE SCALE GENOMIC DNA]</scope>
    <source>
        <strain evidence="9 10">OG2</strain>
    </source>
</reference>
<dbReference type="InterPro" id="IPR036322">
    <property type="entry name" value="WD40_repeat_dom_sf"/>
</dbReference>
<dbReference type="AlphaFoldDB" id="A0A9P6WAV4"/>